<evidence type="ECO:0000313" key="16">
    <source>
        <dbReference type="Ensembl" id="ENSVURP00010004298.1"/>
    </source>
</evidence>
<dbReference type="GO" id="GO:0001525">
    <property type="term" value="P:angiogenesis"/>
    <property type="evidence" value="ECO:0007669"/>
    <property type="project" value="Ensembl"/>
</dbReference>
<evidence type="ECO:0000256" key="9">
    <source>
        <dbReference type="ARBA" id="ARBA00023180"/>
    </source>
</evidence>
<dbReference type="GeneID" id="114023003"/>
<dbReference type="InterPro" id="IPR033292">
    <property type="entry name" value="THY1"/>
</dbReference>
<dbReference type="GO" id="GO:0045121">
    <property type="term" value="C:membrane raft"/>
    <property type="evidence" value="ECO:0007669"/>
    <property type="project" value="Ensembl"/>
</dbReference>
<keyword evidence="17" id="KW-1185">Reference proteome</keyword>
<dbReference type="GO" id="GO:0005925">
    <property type="term" value="C:focal adhesion"/>
    <property type="evidence" value="ECO:0007669"/>
    <property type="project" value="TreeGrafter"/>
</dbReference>
<dbReference type="GO" id="GO:0050860">
    <property type="term" value="P:negative regulation of T cell receptor signaling pathway"/>
    <property type="evidence" value="ECO:0007669"/>
    <property type="project" value="Ensembl"/>
</dbReference>
<dbReference type="GO" id="GO:0070571">
    <property type="term" value="P:negative regulation of neuron projection regeneration"/>
    <property type="evidence" value="ECO:0007669"/>
    <property type="project" value="Ensembl"/>
</dbReference>
<keyword evidence="4" id="KW-1003">Cell membrane</keyword>
<dbReference type="RefSeq" id="XP_027691283.1">
    <property type="nucleotide sequence ID" value="XM_027835482.1"/>
</dbReference>
<evidence type="ECO:0000256" key="13">
    <source>
        <dbReference type="ARBA" id="ARBA00032696"/>
    </source>
</evidence>
<keyword evidence="5" id="KW-0336">GPI-anchor</keyword>
<comment type="function">
    <text evidence="1">May play a role in cell-cell or cell-ligand interactions during synaptogenesis and other events in the brain.</text>
</comment>
<dbReference type="PANTHER" id="PTHR19226:SF2">
    <property type="entry name" value="THY-1 MEMBRANE GLYCOPROTEIN"/>
    <property type="match status" value="1"/>
</dbReference>
<dbReference type="OrthoDB" id="8396829at2759"/>
<keyword evidence="10" id="KW-0873">Pyrrolidone carboxylic acid</keyword>
<dbReference type="GO" id="GO:0005178">
    <property type="term" value="F:integrin binding"/>
    <property type="evidence" value="ECO:0007669"/>
    <property type="project" value="Ensembl"/>
</dbReference>
<evidence type="ECO:0000259" key="15">
    <source>
        <dbReference type="PROSITE" id="PS50835"/>
    </source>
</evidence>
<dbReference type="CTD" id="7070"/>
<feature type="chain" id="PRO_5021221607" description="Thy-1 membrane glycoprotein" evidence="14">
    <location>
        <begin position="21"/>
        <end position="162"/>
    </location>
</feature>
<reference evidence="16" key="2">
    <citation type="submission" date="2025-08" db="UniProtKB">
        <authorList>
            <consortium name="Ensembl"/>
        </authorList>
    </citation>
    <scope>IDENTIFICATION</scope>
</reference>
<dbReference type="GO" id="GO:0098793">
    <property type="term" value="C:presynapse"/>
    <property type="evidence" value="ECO:0007669"/>
    <property type="project" value="Ensembl"/>
</dbReference>
<dbReference type="SUPFAM" id="SSF48726">
    <property type="entry name" value="Immunoglobulin"/>
    <property type="match status" value="1"/>
</dbReference>
<dbReference type="GO" id="GO:0098794">
    <property type="term" value="C:postsynapse"/>
    <property type="evidence" value="ECO:0007669"/>
    <property type="project" value="Ensembl"/>
</dbReference>
<sequence length="162" mass="18317">MLSPKIGIAVLLTVLQVAYGQKVSDLTACLVDKNLRVDCRYENNTKSPLQYEFSLTREKQKHVLNSTMGVPEHAYRNRVNLSISHNYMALFLKDFSQKDEGIYSCDLRASGIPNSFVSKNITVYKDKLQTCGVMSLLVQNTSWLLLLLLPLPLLQATDFECL</sequence>
<dbReference type="AlphaFoldDB" id="A0A4X2JXA9"/>
<reference evidence="16" key="3">
    <citation type="submission" date="2025-09" db="UniProtKB">
        <authorList>
            <consortium name="Ensembl"/>
        </authorList>
    </citation>
    <scope>IDENTIFICATION</scope>
</reference>
<evidence type="ECO:0000256" key="8">
    <source>
        <dbReference type="ARBA" id="ARBA00023157"/>
    </source>
</evidence>
<feature type="signal peptide" evidence="14">
    <location>
        <begin position="1"/>
        <end position="20"/>
    </location>
</feature>
<evidence type="ECO:0000256" key="14">
    <source>
        <dbReference type="SAM" id="SignalP"/>
    </source>
</evidence>
<evidence type="ECO:0000256" key="3">
    <source>
        <dbReference type="ARBA" id="ARBA00019731"/>
    </source>
</evidence>
<dbReference type="GO" id="GO:0007229">
    <property type="term" value="P:integrin-mediated signaling pathway"/>
    <property type="evidence" value="ECO:0007669"/>
    <property type="project" value="Ensembl"/>
</dbReference>
<evidence type="ECO:0000313" key="17">
    <source>
        <dbReference type="Proteomes" id="UP000314987"/>
    </source>
</evidence>
<dbReference type="GO" id="GO:0002693">
    <property type="term" value="P:positive regulation of cellular extravasation"/>
    <property type="evidence" value="ECO:0007669"/>
    <property type="project" value="Ensembl"/>
</dbReference>
<dbReference type="GO" id="GO:0009897">
    <property type="term" value="C:external side of plasma membrane"/>
    <property type="evidence" value="ECO:0007669"/>
    <property type="project" value="Ensembl"/>
</dbReference>
<evidence type="ECO:0000256" key="7">
    <source>
        <dbReference type="ARBA" id="ARBA00023136"/>
    </source>
</evidence>
<dbReference type="STRING" id="29139.ENSVURP00010004298"/>
<evidence type="ECO:0000256" key="11">
    <source>
        <dbReference type="ARBA" id="ARBA00023288"/>
    </source>
</evidence>
<dbReference type="PANTHER" id="PTHR19226">
    <property type="entry name" value="THY-1 MEMBRANE GLYCOPROTEIN"/>
    <property type="match status" value="1"/>
</dbReference>
<protein>
    <recommendedName>
        <fullName evidence="3">Thy-1 membrane glycoprotein</fullName>
    </recommendedName>
    <alternativeName>
        <fullName evidence="13">Thy-1 antigen</fullName>
    </alternativeName>
</protein>
<gene>
    <name evidence="16" type="primary">THY1</name>
</gene>
<reference evidence="17" key="1">
    <citation type="submission" date="2018-12" db="EMBL/GenBank/DDBJ databases">
        <authorList>
            <person name="Yazar S."/>
        </authorList>
    </citation>
    <scope>NUCLEOTIDE SEQUENCE [LARGE SCALE GENOMIC DNA]</scope>
</reference>
<dbReference type="GO" id="GO:0051894">
    <property type="term" value="P:positive regulation of focal adhesion assembly"/>
    <property type="evidence" value="ECO:0007669"/>
    <property type="project" value="Ensembl"/>
</dbReference>
<evidence type="ECO:0000256" key="2">
    <source>
        <dbReference type="ARBA" id="ARBA00004609"/>
    </source>
</evidence>
<dbReference type="GO" id="GO:0043209">
    <property type="term" value="C:myelin sheath"/>
    <property type="evidence" value="ECO:0007669"/>
    <property type="project" value="TreeGrafter"/>
</dbReference>
<evidence type="ECO:0000256" key="1">
    <source>
        <dbReference type="ARBA" id="ARBA00003467"/>
    </source>
</evidence>
<dbReference type="PROSITE" id="PS50835">
    <property type="entry name" value="IG_LIKE"/>
    <property type="match status" value="1"/>
</dbReference>
<proteinExistence type="predicted"/>
<dbReference type="Proteomes" id="UP000314987">
    <property type="component" value="Unassembled WGS sequence"/>
</dbReference>
<evidence type="ECO:0000256" key="12">
    <source>
        <dbReference type="ARBA" id="ARBA00023319"/>
    </source>
</evidence>
<comment type="subcellular location">
    <subcellularLocation>
        <location evidence="2">Cell membrane</location>
        <topology evidence="2">Lipid-anchor</topology>
        <topology evidence="2">GPI-anchor</topology>
    </subcellularLocation>
</comment>
<dbReference type="Gene3D" id="2.60.40.10">
    <property type="entry name" value="Immunoglobulins"/>
    <property type="match status" value="1"/>
</dbReference>
<dbReference type="InterPro" id="IPR036179">
    <property type="entry name" value="Ig-like_dom_sf"/>
</dbReference>
<keyword evidence="6 14" id="KW-0732">Signal</keyword>
<keyword evidence="12" id="KW-0393">Immunoglobulin domain</keyword>
<feature type="domain" description="Ig-like" evidence="15">
    <location>
        <begin position="4"/>
        <end position="122"/>
    </location>
</feature>
<dbReference type="GO" id="GO:0030425">
    <property type="term" value="C:dendrite"/>
    <property type="evidence" value="ECO:0007669"/>
    <property type="project" value="Ensembl"/>
</dbReference>
<dbReference type="GO" id="GO:0016324">
    <property type="term" value="C:apical plasma membrane"/>
    <property type="evidence" value="ECO:0007669"/>
    <property type="project" value="Ensembl"/>
</dbReference>
<dbReference type="GO" id="GO:0046549">
    <property type="term" value="P:retinal cone cell development"/>
    <property type="evidence" value="ECO:0007669"/>
    <property type="project" value="Ensembl"/>
</dbReference>
<dbReference type="GO" id="GO:0098978">
    <property type="term" value="C:glutamatergic synapse"/>
    <property type="evidence" value="ECO:0007669"/>
    <property type="project" value="Ensembl"/>
</dbReference>
<keyword evidence="9" id="KW-0325">Glycoprotein</keyword>
<dbReference type="GeneTree" id="ENSGT00390000012352"/>
<dbReference type="InterPro" id="IPR013783">
    <property type="entry name" value="Ig-like_fold"/>
</dbReference>
<keyword evidence="11" id="KW-0449">Lipoprotein</keyword>
<evidence type="ECO:0000256" key="6">
    <source>
        <dbReference type="ARBA" id="ARBA00022729"/>
    </source>
</evidence>
<dbReference type="GO" id="GO:0005096">
    <property type="term" value="F:GTPase activator activity"/>
    <property type="evidence" value="ECO:0007669"/>
    <property type="project" value="TreeGrafter"/>
</dbReference>
<dbReference type="OMA" id="MNPAIGI"/>
<evidence type="ECO:0000256" key="10">
    <source>
        <dbReference type="ARBA" id="ARBA00023283"/>
    </source>
</evidence>
<dbReference type="InterPro" id="IPR007110">
    <property type="entry name" value="Ig-like_dom"/>
</dbReference>
<dbReference type="RefSeq" id="XP_027691284.1">
    <property type="nucleotide sequence ID" value="XM_027835483.1"/>
</dbReference>
<keyword evidence="8" id="KW-1015">Disulfide bond</keyword>
<accession>A0A4X2JXA9</accession>
<evidence type="ECO:0000256" key="5">
    <source>
        <dbReference type="ARBA" id="ARBA00022622"/>
    </source>
</evidence>
<dbReference type="GO" id="GO:0007267">
    <property type="term" value="P:cell-cell signaling"/>
    <property type="evidence" value="ECO:0007669"/>
    <property type="project" value="Ensembl"/>
</dbReference>
<dbReference type="Ensembl" id="ENSVURT00010004887.1">
    <property type="protein sequence ID" value="ENSVURP00010004298.1"/>
    <property type="gene ID" value="ENSVURG00010003441.1"/>
</dbReference>
<organism evidence="16 17">
    <name type="scientific">Vombatus ursinus</name>
    <name type="common">Common wombat</name>
    <dbReference type="NCBI Taxonomy" id="29139"/>
    <lineage>
        <taxon>Eukaryota</taxon>
        <taxon>Metazoa</taxon>
        <taxon>Chordata</taxon>
        <taxon>Craniata</taxon>
        <taxon>Vertebrata</taxon>
        <taxon>Euteleostomi</taxon>
        <taxon>Mammalia</taxon>
        <taxon>Metatheria</taxon>
        <taxon>Diprotodontia</taxon>
        <taxon>Vombatidae</taxon>
        <taxon>Vombatus</taxon>
    </lineage>
</organism>
<dbReference type="GO" id="GO:0005783">
    <property type="term" value="C:endoplasmic reticulum"/>
    <property type="evidence" value="ECO:0007669"/>
    <property type="project" value="Ensembl"/>
</dbReference>
<dbReference type="GO" id="GO:0034113">
    <property type="term" value="P:heterotypic cell-cell adhesion"/>
    <property type="evidence" value="ECO:0007669"/>
    <property type="project" value="Ensembl"/>
</dbReference>
<name>A0A4X2JXA9_VOMUR</name>
<keyword evidence="7" id="KW-0472">Membrane</keyword>
<evidence type="ECO:0000256" key="4">
    <source>
        <dbReference type="ARBA" id="ARBA00022475"/>
    </source>
</evidence>
<dbReference type="FunFam" id="2.60.40.10:FF:001319">
    <property type="entry name" value="Thy-1 membrane glycoprotein"/>
    <property type="match status" value="1"/>
</dbReference>